<evidence type="ECO:0000313" key="11">
    <source>
        <dbReference type="Proteomes" id="UP000504603"/>
    </source>
</evidence>
<keyword evidence="2" id="KW-0493">Microtubule</keyword>
<dbReference type="PROSITE" id="PS50021">
    <property type="entry name" value="CH"/>
    <property type="match status" value="1"/>
</dbReference>
<feature type="compositionally biased region" description="Low complexity" evidence="8">
    <location>
        <begin position="284"/>
        <end position="297"/>
    </location>
</feature>
<dbReference type="CDD" id="cd21203">
    <property type="entry name" value="CH_AtKIN14-like"/>
    <property type="match status" value="1"/>
</dbReference>
<keyword evidence="4 7" id="KW-0067">ATP-binding</keyword>
<evidence type="ECO:0000259" key="9">
    <source>
        <dbReference type="PROSITE" id="PS50021"/>
    </source>
</evidence>
<dbReference type="SMART" id="SM00129">
    <property type="entry name" value="KISc"/>
    <property type="match status" value="1"/>
</dbReference>
<feature type="region of interest" description="Disordered" evidence="8">
    <location>
        <begin position="794"/>
        <end position="821"/>
    </location>
</feature>
<dbReference type="PROSITE" id="PS50067">
    <property type="entry name" value="KINESIN_MOTOR_2"/>
    <property type="match status" value="1"/>
</dbReference>
<feature type="binding site" evidence="7">
    <location>
        <begin position="523"/>
        <end position="530"/>
    </location>
    <ligand>
        <name>ATP</name>
        <dbReference type="ChEBI" id="CHEBI:30616"/>
    </ligand>
</feature>
<dbReference type="GO" id="GO:0005874">
    <property type="term" value="C:microtubule"/>
    <property type="evidence" value="ECO:0007669"/>
    <property type="project" value="UniProtKB-KW"/>
</dbReference>
<dbReference type="PANTHER" id="PTHR47972">
    <property type="entry name" value="KINESIN-LIKE PROTEIN KLP-3"/>
    <property type="match status" value="1"/>
</dbReference>
<evidence type="ECO:0000259" key="10">
    <source>
        <dbReference type="PROSITE" id="PS50067"/>
    </source>
</evidence>
<feature type="compositionally biased region" description="Polar residues" evidence="8">
    <location>
        <begin position="305"/>
        <end position="316"/>
    </location>
</feature>
<feature type="region of interest" description="Disordered" evidence="8">
    <location>
        <begin position="842"/>
        <end position="896"/>
    </location>
</feature>
<dbReference type="Pfam" id="PF00225">
    <property type="entry name" value="Kinesin"/>
    <property type="match status" value="1"/>
</dbReference>
<evidence type="ECO:0000256" key="2">
    <source>
        <dbReference type="ARBA" id="ARBA00022701"/>
    </source>
</evidence>
<dbReference type="InterPro" id="IPR001715">
    <property type="entry name" value="CH_dom"/>
</dbReference>
<feature type="compositionally biased region" description="Basic and acidic residues" evidence="8">
    <location>
        <begin position="795"/>
        <end position="805"/>
    </location>
</feature>
<evidence type="ECO:0000313" key="12">
    <source>
        <dbReference type="RefSeq" id="XP_022135603.1"/>
    </source>
</evidence>
<dbReference type="Pfam" id="PF00307">
    <property type="entry name" value="CH"/>
    <property type="match status" value="1"/>
</dbReference>
<dbReference type="InterPro" id="IPR001752">
    <property type="entry name" value="Kinesin_motor_dom"/>
</dbReference>
<dbReference type="AlphaFoldDB" id="A0A6J1C595"/>
<protein>
    <submittedName>
        <fullName evidence="12">Kinesin-like protein KIN-14I</fullName>
    </submittedName>
</protein>
<dbReference type="GO" id="GO:0005524">
    <property type="term" value="F:ATP binding"/>
    <property type="evidence" value="ECO:0007669"/>
    <property type="project" value="UniProtKB-UniRule"/>
</dbReference>
<dbReference type="OrthoDB" id="3176171at2759"/>
<comment type="similarity">
    <text evidence="1">Belongs to the TRAFAC class myosin-kinesin ATPase superfamily. Kinesin family. KIN-14 subfamily.</text>
</comment>
<dbReference type="CDD" id="cd01366">
    <property type="entry name" value="KISc_C_terminal"/>
    <property type="match status" value="1"/>
</dbReference>
<evidence type="ECO:0000256" key="4">
    <source>
        <dbReference type="ARBA" id="ARBA00022840"/>
    </source>
</evidence>
<dbReference type="KEGG" id="mcha:111007519"/>
<dbReference type="Proteomes" id="UP000504603">
    <property type="component" value="Unplaced"/>
</dbReference>
<dbReference type="GO" id="GO:0003777">
    <property type="term" value="F:microtubule motor activity"/>
    <property type="evidence" value="ECO:0007669"/>
    <property type="project" value="InterPro"/>
</dbReference>
<evidence type="ECO:0000256" key="1">
    <source>
        <dbReference type="ARBA" id="ARBA00010899"/>
    </source>
</evidence>
<accession>A0A6J1C595</accession>
<feature type="compositionally biased region" description="Low complexity" evidence="8">
    <location>
        <begin position="319"/>
        <end position="344"/>
    </location>
</feature>
<evidence type="ECO:0000256" key="7">
    <source>
        <dbReference type="PROSITE-ProRule" id="PRU00283"/>
    </source>
</evidence>
<feature type="region of interest" description="Disordered" evidence="8">
    <location>
        <begin position="280"/>
        <end position="355"/>
    </location>
</feature>
<reference evidence="12" key="1">
    <citation type="submission" date="2025-08" db="UniProtKB">
        <authorList>
            <consortium name="RefSeq"/>
        </authorList>
    </citation>
    <scope>IDENTIFICATION</scope>
    <source>
        <strain evidence="12">OHB3-1</strain>
    </source>
</reference>
<dbReference type="GO" id="GO:0008017">
    <property type="term" value="F:microtubule binding"/>
    <property type="evidence" value="ECO:0007669"/>
    <property type="project" value="InterPro"/>
</dbReference>
<keyword evidence="3 7" id="KW-0547">Nucleotide-binding</keyword>
<dbReference type="SMART" id="SM00033">
    <property type="entry name" value="CH"/>
    <property type="match status" value="1"/>
</dbReference>
<dbReference type="RefSeq" id="XP_022135603.1">
    <property type="nucleotide sequence ID" value="XM_022279911.1"/>
</dbReference>
<name>A0A6J1C595_MOMCH</name>
<dbReference type="InterPro" id="IPR027417">
    <property type="entry name" value="P-loop_NTPase"/>
</dbReference>
<dbReference type="Gene3D" id="1.10.418.10">
    <property type="entry name" value="Calponin-like domain"/>
    <property type="match status" value="1"/>
</dbReference>
<dbReference type="InterPro" id="IPR036961">
    <property type="entry name" value="Kinesin_motor_dom_sf"/>
</dbReference>
<dbReference type="GeneID" id="111007519"/>
<dbReference type="FunFam" id="1.10.418.10:FF:000062">
    <property type="entry name" value="Kinesin-like protein KIN-14I isoform A"/>
    <property type="match status" value="1"/>
</dbReference>
<sequence length="1040" mass="114629">MATEQVFPFSVASVVEDVLQQHGIHTRNIDLISKKAEEDSLRRYEAAGWLRKTVGVVLGKDLPAEPSEVEFRLGLRSGIILCNVLNKVLPGAVSKVVEGPCDSVIIPDGAPLSAYQHFENVRKFLVAIEEMGLPTFEASDLEQGGKSGRVVNSVLALKSYSAWKQGGGNGVWKYSGAAKSPTSNKNVVLKNSESSMNSCARSSSASDNFSLELSSCDDHPGNEAGSPRPLHMLLCQLLSNKRLEEIPTIVECMIDKVMDEYQRQLATHNNMMKVSPEDIAGYVSDKSPPESSSASANEKIEEDATSFTEEISSPEATTCAEEASCPEELSCPEESSCPAESCPETITDNSDCYNNRDEESERKALRRQMLIEQQERDIEMLKGALGETRAGMQILQMKYREEFNNLGKHMSGVAYAASEYRRVLEENRKLYNQVQDLKGNIRVYCRVRPFLGGHSNRPSTVDRIDEGSMSIISPSKYSKEGRKSFSFNKVFGPSATQGEVFADTQPLIRSVLDGYNVCIFAYGQTGSGKTFTMSGPEELTEETLGVNYRALSDLFVLSQQRKQTISYDIYVQMLEIYNDQIRDLLATDSTNRRLEVRNSSQNGINVPDATLIPVSSTSDVLNLMDLGQKNRAVSSTAMNDRSSRSHSCLTVHVQGRDLTSGATLRGCMHLVDLAGSERVDKSEVIGDRLKEAQHINKSLSALGDVIASLAQKNSHVPYRNSKLTQLLQDSLGGQAKTLMFVHISPEPEALGETMSTLKFAERVSTVELGAARVNKDSADAKELKEQIASLKAALAKKEGETEQHSRSSTPERSMVKTFSSSPSLPSWKSVVEMSINRTNSMEDVRNVEAQNKASTKLKRRSLDPRDILRNSQQWPPISAALGSRRPDQDDKESVLSDWDDKLTINKNENWDIEDKLPETFDQNCVLDPSKVYPENLFNTTDDSDDHEATNSETSEPEVIWQSSLPLPKATSIPNGFGSKIKKPTPPKQAKSPETRSFIPSLIPSPSRKPQAGVAQPLPVHKAAGKQAFPVEGKRRGGYTK</sequence>
<dbReference type="Gene3D" id="3.40.850.10">
    <property type="entry name" value="Kinesin motor domain"/>
    <property type="match status" value="1"/>
</dbReference>
<feature type="compositionally biased region" description="Basic and acidic residues" evidence="8">
    <location>
        <begin position="884"/>
        <end position="896"/>
    </location>
</feature>
<gene>
    <name evidence="12" type="primary">LOC111007519</name>
</gene>
<dbReference type="PANTHER" id="PTHR47972:SF12">
    <property type="entry name" value="KINESIN-LIKE PROTEIN KIN-14H"/>
    <property type="match status" value="1"/>
</dbReference>
<dbReference type="SUPFAM" id="SSF52540">
    <property type="entry name" value="P-loop containing nucleoside triphosphate hydrolases"/>
    <property type="match status" value="1"/>
</dbReference>
<keyword evidence="11" id="KW-1185">Reference proteome</keyword>
<evidence type="ECO:0000256" key="5">
    <source>
        <dbReference type="ARBA" id="ARBA00023054"/>
    </source>
</evidence>
<organism evidence="11 12">
    <name type="scientific">Momordica charantia</name>
    <name type="common">Bitter gourd</name>
    <name type="synonym">Balsam pear</name>
    <dbReference type="NCBI Taxonomy" id="3673"/>
    <lineage>
        <taxon>Eukaryota</taxon>
        <taxon>Viridiplantae</taxon>
        <taxon>Streptophyta</taxon>
        <taxon>Embryophyta</taxon>
        <taxon>Tracheophyta</taxon>
        <taxon>Spermatophyta</taxon>
        <taxon>Magnoliopsida</taxon>
        <taxon>eudicotyledons</taxon>
        <taxon>Gunneridae</taxon>
        <taxon>Pentapetalae</taxon>
        <taxon>rosids</taxon>
        <taxon>fabids</taxon>
        <taxon>Cucurbitales</taxon>
        <taxon>Cucurbitaceae</taxon>
        <taxon>Momordiceae</taxon>
        <taxon>Momordica</taxon>
    </lineage>
</organism>
<evidence type="ECO:0000256" key="6">
    <source>
        <dbReference type="ARBA" id="ARBA00023175"/>
    </source>
</evidence>
<evidence type="ECO:0000256" key="8">
    <source>
        <dbReference type="SAM" id="MobiDB-lite"/>
    </source>
</evidence>
<keyword evidence="5" id="KW-0175">Coiled coil</keyword>
<dbReference type="SUPFAM" id="SSF47576">
    <property type="entry name" value="Calponin-homology domain, CH-domain"/>
    <property type="match status" value="1"/>
</dbReference>
<feature type="domain" description="Kinesin motor" evidence="10">
    <location>
        <begin position="440"/>
        <end position="766"/>
    </location>
</feature>
<proteinExistence type="inferred from homology"/>
<evidence type="ECO:0000256" key="3">
    <source>
        <dbReference type="ARBA" id="ARBA00022741"/>
    </source>
</evidence>
<feature type="domain" description="Calponin-homology (CH)" evidence="9">
    <location>
        <begin position="40"/>
        <end position="162"/>
    </location>
</feature>
<keyword evidence="6 7" id="KW-0505">Motor protein</keyword>
<dbReference type="InterPro" id="IPR027640">
    <property type="entry name" value="Kinesin-like_fam"/>
</dbReference>
<dbReference type="PRINTS" id="PR00380">
    <property type="entry name" value="KINESINHEAVY"/>
</dbReference>
<dbReference type="FunFam" id="3.40.850.10:FF:000045">
    <property type="entry name" value="Kinesin-like protein KIN-14I isoform A"/>
    <property type="match status" value="1"/>
</dbReference>
<dbReference type="GO" id="GO:0016887">
    <property type="term" value="F:ATP hydrolysis activity"/>
    <property type="evidence" value="ECO:0007669"/>
    <property type="project" value="UniProtKB-ARBA"/>
</dbReference>
<feature type="region of interest" description="Disordered" evidence="8">
    <location>
        <begin position="935"/>
        <end position="1040"/>
    </location>
</feature>
<dbReference type="InterPro" id="IPR036872">
    <property type="entry name" value="CH_dom_sf"/>
</dbReference>
<dbReference type="GO" id="GO:0007018">
    <property type="term" value="P:microtubule-based movement"/>
    <property type="evidence" value="ECO:0007669"/>
    <property type="project" value="InterPro"/>
</dbReference>